<dbReference type="InterPro" id="IPR009057">
    <property type="entry name" value="Homeodomain-like_sf"/>
</dbReference>
<dbReference type="Gene3D" id="1.10.10.60">
    <property type="entry name" value="Homeodomain-like"/>
    <property type="match status" value="1"/>
</dbReference>
<dbReference type="Proteomes" id="UP000305517">
    <property type="component" value="Unassembled WGS sequence"/>
</dbReference>
<proteinExistence type="predicted"/>
<dbReference type="Pfam" id="PF01527">
    <property type="entry name" value="HTH_Tnp_1"/>
    <property type="match status" value="1"/>
</dbReference>
<keyword evidence="1" id="KW-0175">Coiled coil</keyword>
<dbReference type="EMBL" id="VAJM01000015">
    <property type="protein sequence ID" value="TLM88994.1"/>
    <property type="molecule type" value="Genomic_DNA"/>
</dbReference>
<dbReference type="GO" id="GO:0003677">
    <property type="term" value="F:DNA binding"/>
    <property type="evidence" value="ECO:0007669"/>
    <property type="project" value="InterPro"/>
</dbReference>
<dbReference type="AlphaFoldDB" id="A0A5R8WJM3"/>
<feature type="coiled-coil region" evidence="1">
    <location>
        <begin position="71"/>
        <end position="98"/>
    </location>
</feature>
<evidence type="ECO:0000313" key="3">
    <source>
        <dbReference type="Proteomes" id="UP000305517"/>
    </source>
</evidence>
<comment type="caution">
    <text evidence="2">The sequence shown here is derived from an EMBL/GenBank/DDBJ whole genome shotgun (WGS) entry which is preliminary data.</text>
</comment>
<evidence type="ECO:0000256" key="1">
    <source>
        <dbReference type="SAM" id="Coils"/>
    </source>
</evidence>
<protein>
    <recommendedName>
        <fullName evidence="4">Transposase</fullName>
    </recommendedName>
</protein>
<gene>
    <name evidence="2" type="ORF">FDY95_22700</name>
</gene>
<accession>A0A5R8WJM3</accession>
<dbReference type="RefSeq" id="WP_138081358.1">
    <property type="nucleotide sequence ID" value="NZ_VAJM01000015.1"/>
</dbReference>
<reference evidence="2 3" key="1">
    <citation type="submission" date="2019-05" db="EMBL/GenBank/DDBJ databases">
        <title>Hymenobacter edaphi sp. nov., isolated from abandoned arsenic-contaminated farmland soil.</title>
        <authorList>
            <person name="Nie L."/>
        </authorList>
    </citation>
    <scope>NUCLEOTIDE SEQUENCE [LARGE SCALE GENOMIC DNA]</scope>
    <source>
        <strain evidence="2 3">1-3-3-8</strain>
    </source>
</reference>
<evidence type="ECO:0000313" key="2">
    <source>
        <dbReference type="EMBL" id="TLM88994.1"/>
    </source>
</evidence>
<dbReference type="GO" id="GO:0004803">
    <property type="term" value="F:transposase activity"/>
    <property type="evidence" value="ECO:0007669"/>
    <property type="project" value="InterPro"/>
</dbReference>
<dbReference type="OrthoDB" id="884299at2"/>
<dbReference type="InterPro" id="IPR002514">
    <property type="entry name" value="Transposase_8"/>
</dbReference>
<dbReference type="SUPFAM" id="SSF46689">
    <property type="entry name" value="Homeodomain-like"/>
    <property type="match status" value="1"/>
</dbReference>
<keyword evidence="3" id="KW-1185">Reference proteome</keyword>
<sequence length="100" mass="11369">MASTLHIHQPVKRRKYDEAFKVEALRLARESRSARAAAQQLGISETLLYRWRRAEAEAAAGSAAQAQDPEWRALRAENQRLEREVAVLKKALAIFSRETP</sequence>
<evidence type="ECO:0008006" key="4">
    <source>
        <dbReference type="Google" id="ProtNLM"/>
    </source>
</evidence>
<name>A0A5R8WJM3_9BACT</name>
<organism evidence="2 3">
    <name type="scientific">Hymenobacter jeollabukensis</name>
    <dbReference type="NCBI Taxonomy" id="2025313"/>
    <lineage>
        <taxon>Bacteria</taxon>
        <taxon>Pseudomonadati</taxon>
        <taxon>Bacteroidota</taxon>
        <taxon>Cytophagia</taxon>
        <taxon>Cytophagales</taxon>
        <taxon>Hymenobacteraceae</taxon>
        <taxon>Hymenobacter</taxon>
    </lineage>
</organism>
<dbReference type="GO" id="GO:0006313">
    <property type="term" value="P:DNA transposition"/>
    <property type="evidence" value="ECO:0007669"/>
    <property type="project" value="InterPro"/>
</dbReference>